<evidence type="ECO:0000256" key="3">
    <source>
        <dbReference type="ARBA" id="ARBA00013095"/>
    </source>
</evidence>
<reference evidence="14 15" key="1">
    <citation type="submission" date="2019-04" db="EMBL/GenBank/DDBJ databases">
        <title>High contiguity whole genome sequence and gene annotation resource for two Venturia nashicola isolates.</title>
        <authorList>
            <person name="Prokchorchik M."/>
            <person name="Won K."/>
            <person name="Lee Y."/>
            <person name="Choi E.D."/>
            <person name="Segonzac C."/>
            <person name="Sohn K.H."/>
        </authorList>
    </citation>
    <scope>NUCLEOTIDE SEQUENCE [LARGE SCALE GENOMIC DNA]</scope>
    <source>
        <strain evidence="14 15">PRI2</strain>
    </source>
</reference>
<keyword evidence="4 12" id="KW-0719">Serine esterase</keyword>
<dbReference type="GO" id="GO:0016052">
    <property type="term" value="P:carbohydrate catabolic process"/>
    <property type="evidence" value="ECO:0007669"/>
    <property type="project" value="TreeGrafter"/>
</dbReference>
<dbReference type="SUPFAM" id="SSF53474">
    <property type="entry name" value="alpha/beta-Hydrolases"/>
    <property type="match status" value="1"/>
</dbReference>
<evidence type="ECO:0000256" key="4">
    <source>
        <dbReference type="ARBA" id="ARBA00022487"/>
    </source>
</evidence>
<gene>
    <name evidence="14" type="ORF">E6O75_ATG10592</name>
</gene>
<dbReference type="InterPro" id="IPR011150">
    <property type="entry name" value="Cutinase_monf"/>
</dbReference>
<dbReference type="STRING" id="86259.A0A4Z1PAM0"/>
<evidence type="ECO:0000256" key="6">
    <source>
        <dbReference type="ARBA" id="ARBA00022729"/>
    </source>
</evidence>
<dbReference type="PROSITE" id="PS00155">
    <property type="entry name" value="CUTINASE_1"/>
    <property type="match status" value="1"/>
</dbReference>
<evidence type="ECO:0000256" key="2">
    <source>
        <dbReference type="ARBA" id="ARBA00007534"/>
    </source>
</evidence>
<evidence type="ECO:0000256" key="7">
    <source>
        <dbReference type="ARBA" id="ARBA00022801"/>
    </source>
</evidence>
<dbReference type="PRINTS" id="PR00129">
    <property type="entry name" value="CUTINASE"/>
</dbReference>
<dbReference type="EC" id="3.1.1.74" evidence="3 12"/>
<comment type="caution">
    <text evidence="14">The sequence shown here is derived from an EMBL/GenBank/DDBJ whole genome shotgun (WGS) entry which is preliminary data.</text>
</comment>
<dbReference type="EMBL" id="SNSC02000015">
    <property type="protein sequence ID" value="TID17947.1"/>
    <property type="molecule type" value="Genomic_DNA"/>
</dbReference>
<evidence type="ECO:0000313" key="14">
    <source>
        <dbReference type="EMBL" id="TID17947.1"/>
    </source>
</evidence>
<organism evidence="14 15">
    <name type="scientific">Venturia nashicola</name>
    <dbReference type="NCBI Taxonomy" id="86259"/>
    <lineage>
        <taxon>Eukaryota</taxon>
        <taxon>Fungi</taxon>
        <taxon>Dikarya</taxon>
        <taxon>Ascomycota</taxon>
        <taxon>Pezizomycotina</taxon>
        <taxon>Dothideomycetes</taxon>
        <taxon>Pleosporomycetidae</taxon>
        <taxon>Venturiales</taxon>
        <taxon>Venturiaceae</taxon>
        <taxon>Venturia</taxon>
    </lineage>
</organism>
<feature type="active site" description="Proton donor/acceptor" evidence="10">
    <location>
        <position position="145"/>
    </location>
</feature>
<sequence>MGASVGPALSRALEAKFPGQVKTMGVKYPASIQGAVSGAMNPPDAEGSKDMTAKAKEIMSSCPESKIVLGGYSQGAEQVHGALQKGNLGQDGGKIAVALTYGDPLAGERTKAFGGWGCLPDTRAKVFCNAGDGVCGGAFSISAAHLSYTTNGDIAKGAAFAVQIINEGKLEPVQGQCKYAFSAAGMRGTGGSGGSLKGVPKGKGSKGSGGSAAPPAAEPAAAAPEEAAPGRYIIDG</sequence>
<dbReference type="Pfam" id="PF01083">
    <property type="entry name" value="Cutinase"/>
    <property type="match status" value="1"/>
</dbReference>
<keyword evidence="15" id="KW-1185">Reference proteome</keyword>
<dbReference type="InterPro" id="IPR029058">
    <property type="entry name" value="AB_hydrolase_fold"/>
</dbReference>
<feature type="active site" evidence="10">
    <location>
        <position position="132"/>
    </location>
</feature>
<dbReference type="Proteomes" id="UP000298493">
    <property type="component" value="Unassembled WGS sequence"/>
</dbReference>
<comment type="function">
    <text evidence="12">Catalyzes the hydrolysis of complex carboxylic polyesters found in the cell wall of plants. Degrades cutin, a macromolecule that forms the structure of the plant cuticle.</text>
</comment>
<dbReference type="OrthoDB" id="2975078at2759"/>
<dbReference type="Gene3D" id="3.40.50.1820">
    <property type="entry name" value="alpha/beta hydrolase"/>
    <property type="match status" value="1"/>
</dbReference>
<comment type="subcellular location">
    <subcellularLocation>
        <location evidence="1 12">Secreted</location>
    </subcellularLocation>
</comment>
<dbReference type="SMART" id="SM01110">
    <property type="entry name" value="Cutinase"/>
    <property type="match status" value="1"/>
</dbReference>
<dbReference type="InterPro" id="IPR000675">
    <property type="entry name" value="Cutinase/axe"/>
</dbReference>
<keyword evidence="8 11" id="KW-1015">Disulfide bond</keyword>
<evidence type="ECO:0000256" key="5">
    <source>
        <dbReference type="ARBA" id="ARBA00022525"/>
    </source>
</evidence>
<dbReference type="PANTHER" id="PTHR48250:SF3">
    <property type="entry name" value="CUTINASE 1-RELATED"/>
    <property type="match status" value="1"/>
</dbReference>
<keyword evidence="6" id="KW-0732">Signal</keyword>
<keyword evidence="7 12" id="KW-0378">Hydrolase</keyword>
<evidence type="ECO:0000313" key="15">
    <source>
        <dbReference type="Proteomes" id="UP000298493"/>
    </source>
</evidence>
<comment type="similarity">
    <text evidence="2 12">Belongs to the cutinase family.</text>
</comment>
<proteinExistence type="inferred from homology"/>
<feature type="disulfide bond" evidence="11">
    <location>
        <begin position="128"/>
        <end position="135"/>
    </location>
</feature>
<feature type="region of interest" description="Disordered" evidence="13">
    <location>
        <begin position="192"/>
        <end position="236"/>
    </location>
</feature>
<evidence type="ECO:0000256" key="9">
    <source>
        <dbReference type="ARBA" id="ARBA00034045"/>
    </source>
</evidence>
<feature type="compositionally biased region" description="Low complexity" evidence="13">
    <location>
        <begin position="211"/>
        <end position="230"/>
    </location>
</feature>
<comment type="catalytic activity">
    <reaction evidence="9 12">
        <text>cutin + H2O = cutin monomers.</text>
        <dbReference type="EC" id="3.1.1.74"/>
    </reaction>
</comment>
<dbReference type="AlphaFoldDB" id="A0A4Z1PAM0"/>
<evidence type="ECO:0000256" key="1">
    <source>
        <dbReference type="ARBA" id="ARBA00004613"/>
    </source>
</evidence>
<feature type="active site" description="Nucleophile" evidence="10">
    <location>
        <position position="73"/>
    </location>
</feature>
<evidence type="ECO:0000256" key="12">
    <source>
        <dbReference type="RuleBase" id="RU361263"/>
    </source>
</evidence>
<evidence type="ECO:0000256" key="10">
    <source>
        <dbReference type="PIRSR" id="PIRSR611150-1"/>
    </source>
</evidence>
<name>A0A4Z1PAM0_9PEZI</name>
<keyword evidence="5 12" id="KW-0964">Secreted</keyword>
<dbReference type="InterPro" id="IPR043580">
    <property type="entry name" value="CUTINASE_1"/>
</dbReference>
<protein>
    <recommendedName>
        <fullName evidence="3 12">Cutinase</fullName>
        <ecNumber evidence="3 12">3.1.1.74</ecNumber>
    </recommendedName>
</protein>
<evidence type="ECO:0000256" key="13">
    <source>
        <dbReference type="SAM" id="MobiDB-lite"/>
    </source>
</evidence>
<evidence type="ECO:0000256" key="11">
    <source>
        <dbReference type="PIRSR" id="PIRSR611150-2"/>
    </source>
</evidence>
<dbReference type="GO" id="GO:0050525">
    <property type="term" value="F:cutinase activity"/>
    <property type="evidence" value="ECO:0007669"/>
    <property type="project" value="UniProtKB-UniRule"/>
</dbReference>
<dbReference type="GO" id="GO:0005576">
    <property type="term" value="C:extracellular region"/>
    <property type="evidence" value="ECO:0007669"/>
    <property type="project" value="UniProtKB-SubCell"/>
</dbReference>
<dbReference type="PANTHER" id="PTHR48250">
    <property type="entry name" value="CUTINASE 2-RELATED"/>
    <property type="match status" value="1"/>
</dbReference>
<accession>A0A4Z1PAM0</accession>
<evidence type="ECO:0000256" key="8">
    <source>
        <dbReference type="ARBA" id="ARBA00023157"/>
    </source>
</evidence>